<evidence type="ECO:0008006" key="2">
    <source>
        <dbReference type="Google" id="ProtNLM"/>
    </source>
</evidence>
<sequence length="282" mass="31455">MSYEGFKFLEIRVDRGVLFATINNPPMNLLTNELYGEFGKLAQEVVEDDNVKVIVFDSADPEYFIAHYDVNLLLEYPEEAPPKPTELHFGHKMQETYRTMPKISIAKIEGRVRGGGSEFVLSLDMRFGAIGKAILGQIEVPLGIIPGGGGTQRLPRLIGRSRAMEIVVGGMDFPADIAERYGYINRALPPEELTPFVEEFAYRIASYPAETIAIAKKAVLLALEKPIVEGLLEETHLFNLTCVSAAAKERMSLFVQMGGQTREGELDIIKVVDKYTKKLKEK</sequence>
<name>A0A0F9SQ35_9ZZZZ</name>
<organism evidence="1">
    <name type="scientific">marine sediment metagenome</name>
    <dbReference type="NCBI Taxonomy" id="412755"/>
    <lineage>
        <taxon>unclassified sequences</taxon>
        <taxon>metagenomes</taxon>
        <taxon>ecological metagenomes</taxon>
    </lineage>
</organism>
<dbReference type="Gene3D" id="3.90.226.10">
    <property type="entry name" value="2-enoyl-CoA Hydratase, Chain A, domain 1"/>
    <property type="match status" value="1"/>
</dbReference>
<reference evidence="1" key="1">
    <citation type="journal article" date="2015" name="Nature">
        <title>Complex archaea that bridge the gap between prokaryotes and eukaryotes.</title>
        <authorList>
            <person name="Spang A."/>
            <person name="Saw J.H."/>
            <person name="Jorgensen S.L."/>
            <person name="Zaremba-Niedzwiedzka K."/>
            <person name="Martijn J."/>
            <person name="Lind A.E."/>
            <person name="van Eijk R."/>
            <person name="Schleper C."/>
            <person name="Guy L."/>
            <person name="Ettema T.J."/>
        </authorList>
    </citation>
    <scope>NUCLEOTIDE SEQUENCE</scope>
</reference>
<dbReference type="GO" id="GO:0006635">
    <property type="term" value="P:fatty acid beta-oxidation"/>
    <property type="evidence" value="ECO:0007669"/>
    <property type="project" value="TreeGrafter"/>
</dbReference>
<dbReference type="PANTHER" id="PTHR11941">
    <property type="entry name" value="ENOYL-COA HYDRATASE-RELATED"/>
    <property type="match status" value="1"/>
</dbReference>
<proteinExistence type="predicted"/>
<dbReference type="CDD" id="cd06558">
    <property type="entry name" value="crotonase-like"/>
    <property type="match status" value="1"/>
</dbReference>
<dbReference type="InterPro" id="IPR029045">
    <property type="entry name" value="ClpP/crotonase-like_dom_sf"/>
</dbReference>
<evidence type="ECO:0000313" key="1">
    <source>
        <dbReference type="EMBL" id="KKN39081.1"/>
    </source>
</evidence>
<dbReference type="PANTHER" id="PTHR11941:SF54">
    <property type="entry name" value="ENOYL-COA HYDRATASE, MITOCHONDRIAL"/>
    <property type="match status" value="1"/>
</dbReference>
<dbReference type="AlphaFoldDB" id="A0A0F9SQ35"/>
<comment type="caution">
    <text evidence="1">The sequence shown here is derived from an EMBL/GenBank/DDBJ whole genome shotgun (WGS) entry which is preliminary data.</text>
</comment>
<gene>
    <name evidence="1" type="ORF">LCGC14_0747130</name>
</gene>
<dbReference type="Pfam" id="PF00378">
    <property type="entry name" value="ECH_1"/>
    <property type="match status" value="1"/>
</dbReference>
<dbReference type="EMBL" id="LAZR01001784">
    <property type="protein sequence ID" value="KKN39081.1"/>
    <property type="molecule type" value="Genomic_DNA"/>
</dbReference>
<dbReference type="SUPFAM" id="SSF52096">
    <property type="entry name" value="ClpP/crotonase"/>
    <property type="match status" value="1"/>
</dbReference>
<protein>
    <recommendedName>
        <fullName evidence="2">Enoyl-CoA hydratase</fullName>
    </recommendedName>
</protein>
<accession>A0A0F9SQ35</accession>
<dbReference type="GO" id="GO:0003824">
    <property type="term" value="F:catalytic activity"/>
    <property type="evidence" value="ECO:0007669"/>
    <property type="project" value="UniProtKB-ARBA"/>
</dbReference>
<dbReference type="InterPro" id="IPR001753">
    <property type="entry name" value="Enoyl-CoA_hydra/iso"/>
</dbReference>